<dbReference type="Pfam" id="PF00089">
    <property type="entry name" value="Trypsin"/>
    <property type="match status" value="1"/>
</dbReference>
<evidence type="ECO:0000313" key="5">
    <source>
        <dbReference type="Proteomes" id="UP001150925"/>
    </source>
</evidence>
<evidence type="ECO:0000313" key="4">
    <source>
        <dbReference type="EMBL" id="KAJ1963670.1"/>
    </source>
</evidence>
<dbReference type="CDD" id="cd00190">
    <property type="entry name" value="Tryp_SPc"/>
    <property type="match status" value="1"/>
</dbReference>
<evidence type="ECO:0000256" key="1">
    <source>
        <dbReference type="ARBA" id="ARBA00023157"/>
    </source>
</evidence>
<protein>
    <recommendedName>
        <fullName evidence="3">Peptidase S1 domain-containing protein</fullName>
    </recommendedName>
</protein>
<accession>A0A9W8E1Y6</accession>
<dbReference type="InterPro" id="IPR018114">
    <property type="entry name" value="TRYPSIN_HIS"/>
</dbReference>
<dbReference type="Proteomes" id="UP001150925">
    <property type="component" value="Unassembled WGS sequence"/>
</dbReference>
<dbReference type="EMBL" id="JANBPY010000794">
    <property type="protein sequence ID" value="KAJ1963670.1"/>
    <property type="molecule type" value="Genomic_DNA"/>
</dbReference>
<evidence type="ECO:0000256" key="2">
    <source>
        <dbReference type="RuleBase" id="RU363034"/>
    </source>
</evidence>
<dbReference type="GO" id="GO:0004252">
    <property type="term" value="F:serine-type endopeptidase activity"/>
    <property type="evidence" value="ECO:0007669"/>
    <property type="project" value="InterPro"/>
</dbReference>
<dbReference type="SUPFAM" id="SSF50494">
    <property type="entry name" value="Trypsin-like serine proteases"/>
    <property type="match status" value="1"/>
</dbReference>
<evidence type="ECO:0000259" key="3">
    <source>
        <dbReference type="PROSITE" id="PS50240"/>
    </source>
</evidence>
<dbReference type="PROSITE" id="PS00135">
    <property type="entry name" value="TRYPSIN_SER"/>
    <property type="match status" value="1"/>
</dbReference>
<dbReference type="OrthoDB" id="6380398at2759"/>
<dbReference type="InterPro" id="IPR043504">
    <property type="entry name" value="Peptidase_S1_PA_chymotrypsin"/>
</dbReference>
<proteinExistence type="predicted"/>
<gene>
    <name evidence="4" type="ORF">IWQ62_003143</name>
</gene>
<name>A0A9W8E1Y6_9FUNG</name>
<dbReference type="SMART" id="SM00020">
    <property type="entry name" value="Tryp_SPc"/>
    <property type="match status" value="1"/>
</dbReference>
<dbReference type="InterPro" id="IPR033116">
    <property type="entry name" value="TRYPSIN_SER"/>
</dbReference>
<dbReference type="AlphaFoldDB" id="A0A9W8E1Y6"/>
<keyword evidence="1" id="KW-1015">Disulfide bond</keyword>
<comment type="caution">
    <text evidence="4">The sequence shown here is derived from an EMBL/GenBank/DDBJ whole genome shotgun (WGS) entry which is preliminary data.</text>
</comment>
<feature type="domain" description="Peptidase S1" evidence="3">
    <location>
        <begin position="1"/>
        <end position="234"/>
    </location>
</feature>
<reference evidence="4" key="1">
    <citation type="submission" date="2022-07" db="EMBL/GenBank/DDBJ databases">
        <title>Phylogenomic reconstructions and comparative analyses of Kickxellomycotina fungi.</title>
        <authorList>
            <person name="Reynolds N.K."/>
            <person name="Stajich J.E."/>
            <person name="Barry K."/>
            <person name="Grigoriev I.V."/>
            <person name="Crous P."/>
            <person name="Smith M.E."/>
        </authorList>
    </citation>
    <scope>NUCLEOTIDE SEQUENCE</scope>
    <source>
        <strain evidence="4">RSA 1196</strain>
    </source>
</reference>
<organism evidence="4 5">
    <name type="scientific">Dispira parvispora</name>
    <dbReference type="NCBI Taxonomy" id="1520584"/>
    <lineage>
        <taxon>Eukaryota</taxon>
        <taxon>Fungi</taxon>
        <taxon>Fungi incertae sedis</taxon>
        <taxon>Zoopagomycota</taxon>
        <taxon>Kickxellomycotina</taxon>
        <taxon>Dimargaritomycetes</taxon>
        <taxon>Dimargaritales</taxon>
        <taxon>Dimargaritaceae</taxon>
        <taxon>Dispira</taxon>
    </lineage>
</organism>
<sequence>MFDTKDKTLFCGGTLIDRQWFLTAAHCVTENLPETADVGFSDLIDINSFGLSFGDIDRIPDAPIGAKEIIVHEEYNTSGETNNDIALVRLAKSVTLGNNIKTIKIYSGQLKEKDIVQAAGIGVVNVNLDLFSSTLQTINLPIASTDVCQDVFDDYKDPNGPQVCAGGVKGQDTCQGDSGGPLYKVMANNQTVLVGLTSYGNSPNPNGPRCGDARGVGFYTHAYYYIDWISEKTGIPKDSLLDKPKGKKSLPHLYRREVRMRK</sequence>
<keyword evidence="5" id="KW-1185">Reference proteome</keyword>
<keyword evidence="2" id="KW-0378">Hydrolase</keyword>
<keyword evidence="2" id="KW-0720">Serine protease</keyword>
<dbReference type="InterPro" id="IPR001254">
    <property type="entry name" value="Trypsin_dom"/>
</dbReference>
<dbReference type="PANTHER" id="PTHR24256">
    <property type="entry name" value="TRYPTASE-RELATED"/>
    <property type="match status" value="1"/>
</dbReference>
<keyword evidence="2" id="KW-0645">Protease</keyword>
<dbReference type="InterPro" id="IPR009003">
    <property type="entry name" value="Peptidase_S1_PA"/>
</dbReference>
<dbReference type="Gene3D" id="2.40.10.10">
    <property type="entry name" value="Trypsin-like serine proteases"/>
    <property type="match status" value="1"/>
</dbReference>
<dbReference type="PRINTS" id="PR00722">
    <property type="entry name" value="CHYMOTRYPSIN"/>
</dbReference>
<dbReference type="PROSITE" id="PS50240">
    <property type="entry name" value="TRYPSIN_DOM"/>
    <property type="match status" value="1"/>
</dbReference>
<dbReference type="PROSITE" id="PS00134">
    <property type="entry name" value="TRYPSIN_HIS"/>
    <property type="match status" value="1"/>
</dbReference>
<dbReference type="InterPro" id="IPR051487">
    <property type="entry name" value="Ser/Thr_Proteases_Immune/Dev"/>
</dbReference>
<dbReference type="InterPro" id="IPR001314">
    <property type="entry name" value="Peptidase_S1A"/>
</dbReference>
<dbReference type="GO" id="GO:0006508">
    <property type="term" value="P:proteolysis"/>
    <property type="evidence" value="ECO:0007669"/>
    <property type="project" value="UniProtKB-KW"/>
</dbReference>